<dbReference type="Gene3D" id="3.40.50.410">
    <property type="entry name" value="von Willebrand factor, type A domain"/>
    <property type="match status" value="1"/>
</dbReference>
<evidence type="ECO:0000256" key="10">
    <source>
        <dbReference type="ARBA" id="ARBA00023242"/>
    </source>
</evidence>
<keyword evidence="5 11" id="KW-0863">Zinc-finger</keyword>
<name>A0ABY6KEC2_9ARAC</name>
<evidence type="ECO:0000256" key="7">
    <source>
        <dbReference type="ARBA" id="ARBA00023015"/>
    </source>
</evidence>
<dbReference type="Pfam" id="PF03850">
    <property type="entry name" value="Tfb4"/>
    <property type="match status" value="1"/>
</dbReference>
<dbReference type="Proteomes" id="UP001235939">
    <property type="component" value="Chromosome 04"/>
</dbReference>
<evidence type="ECO:0000256" key="8">
    <source>
        <dbReference type="ARBA" id="ARBA00023163"/>
    </source>
</evidence>
<dbReference type="InterPro" id="IPR004600">
    <property type="entry name" value="TFIIH_Tfb4/GTF2H3"/>
</dbReference>
<dbReference type="PANTHER" id="PTHR12831">
    <property type="entry name" value="TRANSCRIPTION INITIATION FACTOR IIH TFIIH , POLYPEPTIDE 3-RELATED"/>
    <property type="match status" value="1"/>
</dbReference>
<accession>A0ABY6KEC2</accession>
<evidence type="ECO:0000256" key="1">
    <source>
        <dbReference type="ARBA" id="ARBA00004123"/>
    </source>
</evidence>
<keyword evidence="9 11" id="KW-0234">DNA repair</keyword>
<comment type="subunit">
    <text evidence="11">Part of a TFIID-containing RNA polymerase II pre-initiation complex that is composed of TBP and at least GTF2A1, GTF2A2, GTF2E1, GTF2E2, GTF2F1, GTF2H2, GTF2H3, GTF2H4, GTF2H5, GTF2B, TCEA1, ERCC2, ERCC3, TAF1, TAF2, TAF3, TAF4, TAF5, TAF6, TAF7, TAF8, TAF9, TAF10, TAF11, TAF12 and TAF13. Component of the 7-subunit TFIIH core complex composed of XPB/ERCC3, XPD/ERCC2, GTF2H1, GTF2H2, GTF2H3, GTF2H4 and GTF2H5, which is active in NER. The core complex associates with the 3-subunit CDK-activating kinase (CAK) module composed of CCNH/cyclin H, CDK7 and MNAT1 to form the 10-subunit holoenzyme (holo-TFIIH) active in transcription. Interacts with RARA; the interaction requires prior phosphorylation of RARA on 'Ser-369' which then enhances interaction of RARA with CDK7.</text>
</comment>
<gene>
    <name evidence="12" type="ORF">LAZ67_4004261</name>
</gene>
<dbReference type="EMBL" id="CP092866">
    <property type="protein sequence ID" value="UYV67182.1"/>
    <property type="molecule type" value="Genomic_DNA"/>
</dbReference>
<dbReference type="PANTHER" id="PTHR12831:SF0">
    <property type="entry name" value="GENERAL TRANSCRIPTION FACTOR IIH SUBUNIT 3"/>
    <property type="match status" value="1"/>
</dbReference>
<evidence type="ECO:0000256" key="3">
    <source>
        <dbReference type="ARBA" id="ARBA00022723"/>
    </source>
</evidence>
<keyword evidence="6 11" id="KW-0862">Zinc</keyword>
<keyword evidence="8 11" id="KW-0804">Transcription</keyword>
<keyword evidence="13" id="KW-1185">Reference proteome</keyword>
<dbReference type="InterPro" id="IPR036465">
    <property type="entry name" value="vWFA_dom_sf"/>
</dbReference>
<reference evidence="12 13" key="1">
    <citation type="submission" date="2022-01" db="EMBL/GenBank/DDBJ databases">
        <title>A chromosomal length assembly of Cordylochernes scorpioides.</title>
        <authorList>
            <person name="Zeh D."/>
            <person name="Zeh J."/>
        </authorList>
    </citation>
    <scope>NUCLEOTIDE SEQUENCE [LARGE SCALE GENOMIC DNA]</scope>
    <source>
        <strain evidence="12">IN4F17</strain>
        <tissue evidence="12">Whole Body</tissue>
    </source>
</reference>
<keyword evidence="7 11" id="KW-0805">Transcription regulation</keyword>
<evidence type="ECO:0000256" key="2">
    <source>
        <dbReference type="ARBA" id="ARBA00005273"/>
    </source>
</evidence>
<proteinExistence type="inferred from homology"/>
<keyword evidence="4 11" id="KW-0227">DNA damage</keyword>
<comment type="similarity">
    <text evidence="2 11">Belongs to the TFB4 family.</text>
</comment>
<evidence type="ECO:0000313" key="13">
    <source>
        <dbReference type="Proteomes" id="UP001235939"/>
    </source>
</evidence>
<evidence type="ECO:0000256" key="9">
    <source>
        <dbReference type="ARBA" id="ARBA00023204"/>
    </source>
</evidence>
<comment type="subcellular location">
    <subcellularLocation>
        <location evidence="1 11">Nucleus</location>
    </subcellularLocation>
</comment>
<comment type="function">
    <text evidence="11">Component of the general transcription and DNA repair factor IIH (TFIIH) core complex, which is involved in general and transcription-coupled nucleotide excision repair (NER) of damaged DNA and, when complexed to CAK, in RNA transcription by RNA polymerase II. In NER, TFIIH acts by opening DNA around the lesion to allow the excision of the damaged oligonucleotide and its replacement by a new DNA fragment. In transcription, TFIIH has an essential role in transcription initiation. When the pre-initiation complex (PIC) has been established, TFIIH is required for promoter opening and promoter escape. Phosphorylation of the C-terminal tail (CTD) of the largest subunit of RNA polymerase II by the kinase module CAK controls the initiation of transcription.</text>
</comment>
<keyword evidence="3 11" id="KW-0479">Metal-binding</keyword>
<organism evidence="12 13">
    <name type="scientific">Cordylochernes scorpioides</name>
    <dbReference type="NCBI Taxonomy" id="51811"/>
    <lineage>
        <taxon>Eukaryota</taxon>
        <taxon>Metazoa</taxon>
        <taxon>Ecdysozoa</taxon>
        <taxon>Arthropoda</taxon>
        <taxon>Chelicerata</taxon>
        <taxon>Arachnida</taxon>
        <taxon>Pseudoscorpiones</taxon>
        <taxon>Cheliferoidea</taxon>
        <taxon>Chernetidae</taxon>
        <taxon>Cordylochernes</taxon>
    </lineage>
</organism>
<protein>
    <recommendedName>
        <fullName evidence="11">General transcription factor IIH subunit 3</fullName>
    </recommendedName>
    <alternativeName>
        <fullName evidence="11">General transcription factor IIH polypeptide 3</fullName>
    </alternativeName>
</protein>
<evidence type="ECO:0000256" key="5">
    <source>
        <dbReference type="ARBA" id="ARBA00022771"/>
    </source>
</evidence>
<evidence type="ECO:0000313" key="12">
    <source>
        <dbReference type="EMBL" id="UYV67182.1"/>
    </source>
</evidence>
<evidence type="ECO:0000256" key="4">
    <source>
        <dbReference type="ARBA" id="ARBA00022763"/>
    </source>
</evidence>
<evidence type="ECO:0000256" key="11">
    <source>
        <dbReference type="RuleBase" id="RU368090"/>
    </source>
</evidence>
<keyword evidence="10 11" id="KW-0539">Nucleus</keyword>
<evidence type="ECO:0000256" key="6">
    <source>
        <dbReference type="ARBA" id="ARBA00022833"/>
    </source>
</evidence>
<sequence>MAASDMRSPSKSCVWAEKGNLLVVVIDLWPSLKLVKNQEGLLLQCLEAIISFCSSHLLMNSLNRLVVIGCHTQNSGILYPIPKLGEDNNTHSGQFEKFNELDNTIRHQIQNLVLNRSDQRIYTEALLAGALTRALCYINRIKREDKNLGKLQKNSRILVSWFHVGVRMEFSNGVFQMITSSGDDVSQYLNFINSFYSAQKSSTTIDVCMLENDCGLLRQGADITEGIYLRIPNTEALLQYLLWVFLPCPSSRKSLILPPSSHPSSSYHSTVCFCHRIPIDVGYVCSVCFSIFCTFSPICSTCQTTFKFAAIKPKKKKVKQDENHAAKSSMPSW</sequence>